<organism evidence="2 3">
    <name type="scientific">Bursaphelenchus okinawaensis</name>
    <dbReference type="NCBI Taxonomy" id="465554"/>
    <lineage>
        <taxon>Eukaryota</taxon>
        <taxon>Metazoa</taxon>
        <taxon>Ecdysozoa</taxon>
        <taxon>Nematoda</taxon>
        <taxon>Chromadorea</taxon>
        <taxon>Rhabditida</taxon>
        <taxon>Tylenchina</taxon>
        <taxon>Tylenchomorpha</taxon>
        <taxon>Aphelenchoidea</taxon>
        <taxon>Aphelenchoididae</taxon>
        <taxon>Bursaphelenchus</taxon>
    </lineage>
</organism>
<name>A0A811JV23_9BILA</name>
<dbReference type="EMBL" id="CAJFDH010000001">
    <property type="protein sequence ID" value="CAD5207343.1"/>
    <property type="molecule type" value="Genomic_DNA"/>
</dbReference>
<dbReference type="Proteomes" id="UP000614601">
    <property type="component" value="Unassembled WGS sequence"/>
</dbReference>
<evidence type="ECO:0000313" key="2">
    <source>
        <dbReference type="EMBL" id="CAD5207343.1"/>
    </source>
</evidence>
<sequence length="425" mass="48014">MALLSLELSNLSLSHDILNTKLSDSGFELKWLLNCLLEPDTNFDKLDLDFNNIVKVTTTDIGAGKGHLSRVYLVTLFFSTDEQLDLVVKVPTIAILNAIRAHTGQEMYQEDSSGAQLVYESHNRECEFYEMVRNQNPSKTHTPKAYFIKKVGPIPTEDRGVLVLESLAKSSLSVGLFESATKEMVLSLAKCLADLHATCLNLEGQPWKELENTPLQTDYLAMSVTPRYLPALQHKCPDVYNEFLPLKKMVNPEFLKYCIIDRAVEMNAIGFVYGDCYGNNTLFKKNPDGSIGNELAGFVDLQLVGWGNGLFDLARFITICVDAEIRRQYAEEAFVTYYNHLSSQVKQPVPQTLEQARELFDLATIHQAIYYVFLIPASMLGNARGVSPEVLEARMAKLQLRGRMAFRDAVKLLQKYDLKRFENKE</sequence>
<feature type="domain" description="CHK kinase-like" evidence="1">
    <location>
        <begin position="162"/>
        <end position="347"/>
    </location>
</feature>
<dbReference type="InterPro" id="IPR015897">
    <property type="entry name" value="CHK_kinase-like"/>
</dbReference>
<evidence type="ECO:0000313" key="3">
    <source>
        <dbReference type="Proteomes" id="UP000614601"/>
    </source>
</evidence>
<dbReference type="PANTHER" id="PTHR23020">
    <property type="entry name" value="UNCHARACTERIZED NUCLEAR HORMONE RECEPTOR-RELATED"/>
    <property type="match status" value="1"/>
</dbReference>
<dbReference type="EMBL" id="CAJFCW020000001">
    <property type="protein sequence ID" value="CAG9085258.1"/>
    <property type="molecule type" value="Genomic_DNA"/>
</dbReference>
<dbReference type="InterPro" id="IPR011009">
    <property type="entry name" value="Kinase-like_dom_sf"/>
</dbReference>
<dbReference type="PANTHER" id="PTHR23020:SF41">
    <property type="entry name" value="AMINOGLYCOSIDE PHOSPHOTRANSFERASE DOMAIN-CONTAINING PROTEIN"/>
    <property type="match status" value="1"/>
</dbReference>
<dbReference type="Gene3D" id="3.90.1200.10">
    <property type="match status" value="1"/>
</dbReference>
<dbReference type="Pfam" id="PF07914">
    <property type="entry name" value="DUF1679"/>
    <property type="match status" value="1"/>
</dbReference>
<comment type="caution">
    <text evidence="2">The sequence shown here is derived from an EMBL/GenBank/DDBJ whole genome shotgun (WGS) entry which is preliminary data.</text>
</comment>
<gene>
    <name evidence="2" type="ORF">BOKJ2_LOCUS2027</name>
</gene>
<keyword evidence="3" id="KW-1185">Reference proteome</keyword>
<evidence type="ECO:0000259" key="1">
    <source>
        <dbReference type="SMART" id="SM00587"/>
    </source>
</evidence>
<dbReference type="SMART" id="SM00587">
    <property type="entry name" value="CHK"/>
    <property type="match status" value="1"/>
</dbReference>
<reference evidence="2" key="1">
    <citation type="submission" date="2020-09" db="EMBL/GenBank/DDBJ databases">
        <authorList>
            <person name="Kikuchi T."/>
        </authorList>
    </citation>
    <scope>NUCLEOTIDE SEQUENCE</scope>
    <source>
        <strain evidence="2">SH1</strain>
    </source>
</reference>
<dbReference type="Proteomes" id="UP000783686">
    <property type="component" value="Unassembled WGS sequence"/>
</dbReference>
<proteinExistence type="predicted"/>
<dbReference type="SUPFAM" id="SSF56112">
    <property type="entry name" value="Protein kinase-like (PK-like)"/>
    <property type="match status" value="1"/>
</dbReference>
<dbReference type="InterPro" id="IPR052961">
    <property type="entry name" value="Oxido-Kinase-like_Enzymes"/>
</dbReference>
<accession>A0A811JV23</accession>
<dbReference type="InterPro" id="IPR012877">
    <property type="entry name" value="Dhs-27"/>
</dbReference>
<dbReference type="AlphaFoldDB" id="A0A811JV23"/>
<protein>
    <recommendedName>
        <fullName evidence="1">CHK kinase-like domain-containing protein</fullName>
    </recommendedName>
</protein>
<dbReference type="OrthoDB" id="5915577at2759"/>